<keyword evidence="2" id="KW-0808">Transferase</keyword>
<dbReference type="Gene3D" id="3.40.50.150">
    <property type="entry name" value="Vaccinia Virus protein VP39"/>
    <property type="match status" value="1"/>
</dbReference>
<keyword evidence="3" id="KW-0949">S-adenosyl-L-methionine</keyword>
<dbReference type="PROSITE" id="PS00092">
    <property type="entry name" value="N6_MTASE"/>
    <property type="match status" value="1"/>
</dbReference>
<dbReference type="EMBL" id="UINC01000033">
    <property type="protein sequence ID" value="SUZ47739.1"/>
    <property type="molecule type" value="Genomic_DNA"/>
</dbReference>
<dbReference type="InterPro" id="IPR002052">
    <property type="entry name" value="DNA_methylase_N6_adenine_CS"/>
</dbReference>
<keyword evidence="1" id="KW-0489">Methyltransferase</keyword>
<dbReference type="GO" id="GO:0008170">
    <property type="term" value="F:N-methyltransferase activity"/>
    <property type="evidence" value="ECO:0007669"/>
    <property type="project" value="InterPro"/>
</dbReference>
<dbReference type="InterPro" id="IPR003356">
    <property type="entry name" value="DNA_methylase_A-5"/>
</dbReference>
<reference evidence="6" key="1">
    <citation type="submission" date="2018-05" db="EMBL/GenBank/DDBJ databases">
        <authorList>
            <person name="Lanie J.A."/>
            <person name="Ng W.-L."/>
            <person name="Kazmierczak K.M."/>
            <person name="Andrzejewski T.M."/>
            <person name="Davidsen T.M."/>
            <person name="Wayne K.J."/>
            <person name="Tettelin H."/>
            <person name="Glass J.I."/>
            <person name="Rusch D."/>
            <person name="Podicherti R."/>
            <person name="Tsui H.-C.T."/>
            <person name="Winkler M.E."/>
        </authorList>
    </citation>
    <scope>NUCLEOTIDE SEQUENCE</scope>
</reference>
<feature type="domain" description="DNA methylase adenine-specific" evidence="5">
    <location>
        <begin position="16"/>
        <end position="235"/>
    </location>
</feature>
<dbReference type="InterPro" id="IPR050953">
    <property type="entry name" value="N4_N6_ade-DNA_methylase"/>
</dbReference>
<dbReference type="PANTHER" id="PTHR33841">
    <property type="entry name" value="DNA METHYLTRANSFERASE YEEA-RELATED"/>
    <property type="match status" value="1"/>
</dbReference>
<organism evidence="6">
    <name type="scientific">marine metagenome</name>
    <dbReference type="NCBI Taxonomy" id="408172"/>
    <lineage>
        <taxon>unclassified sequences</taxon>
        <taxon>metagenomes</taxon>
        <taxon>ecological metagenomes</taxon>
    </lineage>
</organism>
<evidence type="ECO:0000256" key="4">
    <source>
        <dbReference type="ARBA" id="ARBA00022747"/>
    </source>
</evidence>
<dbReference type="Pfam" id="PF02384">
    <property type="entry name" value="N6_Mtase"/>
    <property type="match status" value="1"/>
</dbReference>
<dbReference type="GO" id="GO:0009307">
    <property type="term" value="P:DNA restriction-modification system"/>
    <property type="evidence" value="ECO:0007669"/>
    <property type="project" value="UniProtKB-KW"/>
</dbReference>
<evidence type="ECO:0000256" key="2">
    <source>
        <dbReference type="ARBA" id="ARBA00022679"/>
    </source>
</evidence>
<evidence type="ECO:0000256" key="1">
    <source>
        <dbReference type="ARBA" id="ARBA00022603"/>
    </source>
</evidence>
<dbReference type="GO" id="GO:0003677">
    <property type="term" value="F:DNA binding"/>
    <property type="evidence" value="ECO:0007669"/>
    <property type="project" value="InterPro"/>
</dbReference>
<dbReference type="AlphaFoldDB" id="A0A381MZT5"/>
<dbReference type="GO" id="GO:0032259">
    <property type="term" value="P:methylation"/>
    <property type="evidence" value="ECO:0007669"/>
    <property type="project" value="UniProtKB-KW"/>
</dbReference>
<dbReference type="CDD" id="cd02440">
    <property type="entry name" value="AdoMet_MTases"/>
    <property type="match status" value="1"/>
</dbReference>
<evidence type="ECO:0000259" key="5">
    <source>
        <dbReference type="Pfam" id="PF02384"/>
    </source>
</evidence>
<gene>
    <name evidence="6" type="ORF">METZ01_LOCUS593</name>
</gene>
<name>A0A381MZT5_9ZZZZ</name>
<proteinExistence type="predicted"/>
<dbReference type="PRINTS" id="PR00507">
    <property type="entry name" value="N12N6MTFRASE"/>
</dbReference>
<dbReference type="PANTHER" id="PTHR33841:SF5">
    <property type="entry name" value="DNA METHYLASE (MODIFICATION METHYLASE) (METHYLTRANSFERASE)-RELATED"/>
    <property type="match status" value="1"/>
</dbReference>
<keyword evidence="4" id="KW-0680">Restriction system</keyword>
<accession>A0A381MZT5</accession>
<dbReference type="SUPFAM" id="SSF53335">
    <property type="entry name" value="S-adenosyl-L-methionine-dependent methyltransferases"/>
    <property type="match status" value="1"/>
</dbReference>
<evidence type="ECO:0000256" key="3">
    <source>
        <dbReference type="ARBA" id="ARBA00022691"/>
    </source>
</evidence>
<evidence type="ECO:0000313" key="6">
    <source>
        <dbReference type="EMBL" id="SUZ47739.1"/>
    </source>
</evidence>
<protein>
    <recommendedName>
        <fullName evidence="5">DNA methylase adenine-specific domain-containing protein</fullName>
    </recommendedName>
</protein>
<dbReference type="InterPro" id="IPR029063">
    <property type="entry name" value="SAM-dependent_MTases_sf"/>
</dbReference>
<dbReference type="GO" id="GO:0009007">
    <property type="term" value="F:site-specific DNA-methyltransferase (adenine-specific) activity"/>
    <property type="evidence" value="ECO:0007669"/>
    <property type="project" value="UniProtKB-EC"/>
</dbReference>
<sequence length="506" mass="55713">MVDLGRLREEELTDHRASGAVFTPYAVAEELVERVAIGPGDTVCDPSVGPGVFLLAAAERKYRHGESVPSIARNLRGIDIDPVSVAVARCTLQLWAAWRGGYWSPMESIVEGDGLLETPQEWFGNCDAVIGNPPFLGQFKSDTARNKHRSGLLKERFSHRYTGYIDESMLFVLLGVELSHKNSRIALIVPTSVLGSESSRAAREWIDQTAPLKAIWLGGRSIFDAVNVDVSAPILGGSRSSQCEVLRYGSKQPLQFTAPPIGQWAALLAAANGTPQVQLASQHNLSDISEVSADFRDAYYWLAKRVTEGQIGDCRHQLATVGLIDPFEFMHGNVEVKFAKQRFQRPVVEIEDQPPQPLRNWLQRRLTPKLLVASQTRVVECYADQHGDVLPSTPLITITPRDPSRLWHLLAAVGSPAASAWAVSASAGTGLSQGTVRLRASLLAELPLPMSSKLWDEGAKLARQIQSGDRTHETMVRFGETMNKAYKTPSEGLLGWWISRIQKKRP</sequence>